<dbReference type="RefSeq" id="WP_160720969.1">
    <property type="nucleotide sequence ID" value="NZ_SUMG01000008.1"/>
</dbReference>
<gene>
    <name evidence="2" type="ORF">ISALK_07865</name>
</gene>
<sequence length="161" mass="18094">MSGLDTVLLIVIITILGKDVGPKIIGYFNAKKGGVLETPIAPYISKRTRLISHGIFVLVFLILIIHFDALDLLTLVFFISLVIMELIPQPHGVYEKGLRAKGHFYYWENIQKITVPKKTSVFEIKLKRKLLFKVSFSVSSADRETLIKALSGKPVELEVGR</sequence>
<evidence type="ECO:0000313" key="2">
    <source>
        <dbReference type="EMBL" id="NBG88416.1"/>
    </source>
</evidence>
<name>A0AA43XLC0_9CLOT</name>
<protein>
    <recommendedName>
        <fullName evidence="4">DUF5673 domain-containing protein</fullName>
    </recommendedName>
</protein>
<keyword evidence="1" id="KW-1133">Transmembrane helix</keyword>
<accession>A0AA43XLC0</accession>
<keyword evidence="1" id="KW-0472">Membrane</keyword>
<proteinExistence type="predicted"/>
<dbReference type="AlphaFoldDB" id="A0AA43XLC0"/>
<comment type="caution">
    <text evidence="2">The sequence shown here is derived from an EMBL/GenBank/DDBJ whole genome shotgun (WGS) entry which is preliminary data.</text>
</comment>
<feature type="transmembrane region" description="Helical" evidence="1">
    <location>
        <begin position="6"/>
        <end position="29"/>
    </location>
</feature>
<feature type="transmembrane region" description="Helical" evidence="1">
    <location>
        <begin position="50"/>
        <end position="67"/>
    </location>
</feature>
<reference evidence="2 3" key="1">
    <citation type="submission" date="2019-04" db="EMBL/GenBank/DDBJ databases">
        <title>Isachenkonia alkalipeptolytica gen. nov. sp. nov. a new anaerobic, alkiliphilic organothrophic bacterium capable to reduce synthesized ferrihydrite isolated from a soda lake.</title>
        <authorList>
            <person name="Toshchakov S.V."/>
            <person name="Zavarzina D.G."/>
            <person name="Zhilina T.N."/>
            <person name="Kostrikina N.A."/>
            <person name="Kublanov I.V."/>
        </authorList>
    </citation>
    <scope>NUCLEOTIDE SEQUENCE [LARGE SCALE GENOMIC DNA]</scope>
    <source>
        <strain evidence="2 3">Z-1701</strain>
    </source>
</reference>
<keyword evidence="1" id="KW-0812">Transmembrane</keyword>
<dbReference type="EMBL" id="SUMG01000008">
    <property type="protein sequence ID" value="NBG88416.1"/>
    <property type="molecule type" value="Genomic_DNA"/>
</dbReference>
<feature type="transmembrane region" description="Helical" evidence="1">
    <location>
        <begin position="73"/>
        <end position="94"/>
    </location>
</feature>
<evidence type="ECO:0000256" key="1">
    <source>
        <dbReference type="SAM" id="Phobius"/>
    </source>
</evidence>
<evidence type="ECO:0000313" key="3">
    <source>
        <dbReference type="Proteomes" id="UP000449710"/>
    </source>
</evidence>
<keyword evidence="3" id="KW-1185">Reference proteome</keyword>
<dbReference type="Proteomes" id="UP000449710">
    <property type="component" value="Unassembled WGS sequence"/>
</dbReference>
<evidence type="ECO:0008006" key="4">
    <source>
        <dbReference type="Google" id="ProtNLM"/>
    </source>
</evidence>
<organism evidence="2 3">
    <name type="scientific">Isachenkonia alkalipeptolytica</name>
    <dbReference type="NCBI Taxonomy" id="2565777"/>
    <lineage>
        <taxon>Bacteria</taxon>
        <taxon>Bacillati</taxon>
        <taxon>Bacillota</taxon>
        <taxon>Clostridia</taxon>
        <taxon>Eubacteriales</taxon>
        <taxon>Clostridiaceae</taxon>
        <taxon>Isachenkonia</taxon>
    </lineage>
</organism>